<name>S7RN20_GLOTA</name>
<dbReference type="OMA" id="TPFMRIT"/>
<evidence type="ECO:0008006" key="4">
    <source>
        <dbReference type="Google" id="ProtNLM"/>
    </source>
</evidence>
<proteinExistence type="predicted"/>
<evidence type="ECO:0000313" key="2">
    <source>
        <dbReference type="EMBL" id="EPQ54129.1"/>
    </source>
</evidence>
<evidence type="ECO:0000313" key="3">
    <source>
        <dbReference type="Proteomes" id="UP000030669"/>
    </source>
</evidence>
<sequence length="187" mass="20822">MSESATEVETGAHEVRITLHGKMQTWVGFALDFLAKNETRPLVLHTLPAKRDKESGPEDADKDQVKRGLPPSTAAVPRLTSVVEIIKREFVKLDGTPEERTLHQYNEVGCLDEDEPPTADETGEQARRDALMKALEGKHHLRISKTPYMRVTLCRKEVPGLNATYQGAVAKRLSRSAKARAKKRAAE</sequence>
<keyword evidence="3" id="KW-1185">Reference proteome</keyword>
<dbReference type="KEGG" id="gtr:GLOTRDRAFT_139514"/>
<reference evidence="2 3" key="1">
    <citation type="journal article" date="2012" name="Science">
        <title>The Paleozoic origin of enzymatic lignin decomposition reconstructed from 31 fungal genomes.</title>
        <authorList>
            <person name="Floudas D."/>
            <person name="Binder M."/>
            <person name="Riley R."/>
            <person name="Barry K."/>
            <person name="Blanchette R.A."/>
            <person name="Henrissat B."/>
            <person name="Martinez A.T."/>
            <person name="Otillar R."/>
            <person name="Spatafora J.W."/>
            <person name="Yadav J.S."/>
            <person name="Aerts A."/>
            <person name="Benoit I."/>
            <person name="Boyd A."/>
            <person name="Carlson A."/>
            <person name="Copeland A."/>
            <person name="Coutinho P.M."/>
            <person name="de Vries R.P."/>
            <person name="Ferreira P."/>
            <person name="Findley K."/>
            <person name="Foster B."/>
            <person name="Gaskell J."/>
            <person name="Glotzer D."/>
            <person name="Gorecki P."/>
            <person name="Heitman J."/>
            <person name="Hesse C."/>
            <person name="Hori C."/>
            <person name="Igarashi K."/>
            <person name="Jurgens J.A."/>
            <person name="Kallen N."/>
            <person name="Kersten P."/>
            <person name="Kohler A."/>
            <person name="Kuees U."/>
            <person name="Kumar T.K.A."/>
            <person name="Kuo A."/>
            <person name="LaButti K."/>
            <person name="Larrondo L.F."/>
            <person name="Lindquist E."/>
            <person name="Ling A."/>
            <person name="Lombard V."/>
            <person name="Lucas S."/>
            <person name="Lundell T."/>
            <person name="Martin R."/>
            <person name="McLaughlin D.J."/>
            <person name="Morgenstern I."/>
            <person name="Morin E."/>
            <person name="Murat C."/>
            <person name="Nagy L.G."/>
            <person name="Nolan M."/>
            <person name="Ohm R.A."/>
            <person name="Patyshakuliyeva A."/>
            <person name="Rokas A."/>
            <person name="Ruiz-Duenas F.J."/>
            <person name="Sabat G."/>
            <person name="Salamov A."/>
            <person name="Samejima M."/>
            <person name="Schmutz J."/>
            <person name="Slot J.C."/>
            <person name="St John F."/>
            <person name="Stenlid J."/>
            <person name="Sun H."/>
            <person name="Sun S."/>
            <person name="Syed K."/>
            <person name="Tsang A."/>
            <person name="Wiebenga A."/>
            <person name="Young D."/>
            <person name="Pisabarro A."/>
            <person name="Eastwood D.C."/>
            <person name="Martin F."/>
            <person name="Cullen D."/>
            <person name="Grigoriev I.V."/>
            <person name="Hibbett D.S."/>
        </authorList>
    </citation>
    <scope>NUCLEOTIDE SEQUENCE [LARGE SCALE GENOMIC DNA]</scope>
    <source>
        <strain evidence="2 3">ATCC 11539</strain>
    </source>
</reference>
<protein>
    <recommendedName>
        <fullName evidence="4">DNA/RNA-binding protein Alba-like domain-containing protein</fullName>
    </recommendedName>
</protein>
<organism evidence="2 3">
    <name type="scientific">Gloeophyllum trabeum (strain ATCC 11539 / FP-39264 / Madison 617)</name>
    <name type="common">Brown rot fungus</name>
    <dbReference type="NCBI Taxonomy" id="670483"/>
    <lineage>
        <taxon>Eukaryota</taxon>
        <taxon>Fungi</taxon>
        <taxon>Dikarya</taxon>
        <taxon>Basidiomycota</taxon>
        <taxon>Agaricomycotina</taxon>
        <taxon>Agaricomycetes</taxon>
        <taxon>Gloeophyllales</taxon>
        <taxon>Gloeophyllaceae</taxon>
        <taxon>Gloeophyllum</taxon>
    </lineage>
</organism>
<dbReference type="HOGENOM" id="CLU_074862_0_0_1"/>
<dbReference type="Proteomes" id="UP000030669">
    <property type="component" value="Unassembled WGS sequence"/>
</dbReference>
<evidence type="ECO:0000256" key="1">
    <source>
        <dbReference type="SAM" id="MobiDB-lite"/>
    </source>
</evidence>
<dbReference type="AlphaFoldDB" id="S7RN20"/>
<dbReference type="eggNOG" id="ENOG502SD4X">
    <property type="taxonomic scope" value="Eukaryota"/>
</dbReference>
<dbReference type="STRING" id="670483.S7RN20"/>
<dbReference type="EMBL" id="KB469304">
    <property type="protein sequence ID" value="EPQ54129.1"/>
    <property type="molecule type" value="Genomic_DNA"/>
</dbReference>
<dbReference type="GeneID" id="19304271"/>
<accession>S7RN20</accession>
<gene>
    <name evidence="2" type="ORF">GLOTRDRAFT_139514</name>
</gene>
<feature type="region of interest" description="Disordered" evidence="1">
    <location>
        <begin position="45"/>
        <end position="73"/>
    </location>
</feature>
<dbReference type="RefSeq" id="XP_007867460.1">
    <property type="nucleotide sequence ID" value="XM_007869269.1"/>
</dbReference>
<dbReference type="OrthoDB" id="424402at2759"/>